<dbReference type="SUPFAM" id="SSF56801">
    <property type="entry name" value="Acetyl-CoA synthetase-like"/>
    <property type="match status" value="1"/>
</dbReference>
<dbReference type="GO" id="GO:0009403">
    <property type="term" value="P:toxin biosynthetic process"/>
    <property type="evidence" value="ECO:0007669"/>
    <property type="project" value="UniProtKB-ARBA"/>
</dbReference>
<dbReference type="SMART" id="SM00827">
    <property type="entry name" value="PKS_AT"/>
    <property type="match status" value="1"/>
</dbReference>
<dbReference type="CDD" id="cd05930">
    <property type="entry name" value="A_NRPS"/>
    <property type="match status" value="1"/>
</dbReference>
<dbReference type="InterPro" id="IPR029063">
    <property type="entry name" value="SAM-dependent_MTases_sf"/>
</dbReference>
<dbReference type="Gene3D" id="3.40.50.720">
    <property type="entry name" value="NAD(P)-binding Rossmann-like Domain"/>
    <property type="match status" value="2"/>
</dbReference>
<evidence type="ECO:0000259" key="12">
    <source>
        <dbReference type="PROSITE" id="PS52004"/>
    </source>
</evidence>
<feature type="domain" description="Ketosynthase family 3 (KS3)" evidence="12">
    <location>
        <begin position="6"/>
        <end position="443"/>
    </location>
</feature>
<feature type="domain" description="Carrier" evidence="11">
    <location>
        <begin position="3556"/>
        <end position="3633"/>
    </location>
</feature>
<dbReference type="FunFam" id="3.40.47.10:FF:000019">
    <property type="entry name" value="Polyketide synthase type I"/>
    <property type="match status" value="1"/>
</dbReference>
<dbReference type="Gene3D" id="3.40.50.12780">
    <property type="entry name" value="N-terminal domain of ligase-like"/>
    <property type="match status" value="1"/>
</dbReference>
<dbReference type="InterPro" id="IPR049900">
    <property type="entry name" value="PKS_mFAS_DH"/>
</dbReference>
<feature type="domain" description="Carrier" evidence="11">
    <location>
        <begin position="2401"/>
        <end position="2484"/>
    </location>
</feature>
<dbReference type="PROSITE" id="PS52019">
    <property type="entry name" value="PKS_MFAS_DH"/>
    <property type="match status" value="1"/>
</dbReference>
<dbReference type="GO" id="GO:0006633">
    <property type="term" value="P:fatty acid biosynthetic process"/>
    <property type="evidence" value="ECO:0007669"/>
    <property type="project" value="InterPro"/>
</dbReference>
<dbReference type="InterPro" id="IPR006162">
    <property type="entry name" value="Ppantetheine_attach_site"/>
</dbReference>
<dbReference type="InterPro" id="IPR036291">
    <property type="entry name" value="NAD(P)-bd_dom_sf"/>
</dbReference>
<dbReference type="SUPFAM" id="SSF53901">
    <property type="entry name" value="Thiolase-like"/>
    <property type="match status" value="1"/>
</dbReference>
<evidence type="ECO:0000313" key="15">
    <source>
        <dbReference type="Proteomes" id="UP000664521"/>
    </source>
</evidence>
<dbReference type="InterPro" id="IPR014031">
    <property type="entry name" value="Ketoacyl_synth_C"/>
</dbReference>
<dbReference type="Pfam" id="PF00550">
    <property type="entry name" value="PP-binding"/>
    <property type="match status" value="1"/>
</dbReference>
<dbReference type="Gene3D" id="3.30.559.10">
    <property type="entry name" value="Chloramphenicol acetyltransferase-like domain"/>
    <property type="match status" value="1"/>
</dbReference>
<dbReference type="InterPro" id="IPR042104">
    <property type="entry name" value="PKS_dehydratase_sf"/>
</dbReference>
<evidence type="ECO:0000313" key="14">
    <source>
        <dbReference type="EMBL" id="CAF9935239.1"/>
    </source>
</evidence>
<dbReference type="InterPro" id="IPR057326">
    <property type="entry name" value="KR_dom"/>
</dbReference>
<dbReference type="SMART" id="SM00823">
    <property type="entry name" value="PKS_PP"/>
    <property type="match status" value="2"/>
</dbReference>
<dbReference type="OrthoDB" id="329835at2759"/>
<reference evidence="14" key="1">
    <citation type="submission" date="2021-03" db="EMBL/GenBank/DDBJ databases">
        <authorList>
            <person name="Tagirdzhanova G."/>
        </authorList>
    </citation>
    <scope>NUCLEOTIDE SEQUENCE</scope>
</reference>
<dbReference type="GO" id="GO:0032259">
    <property type="term" value="P:methylation"/>
    <property type="evidence" value="ECO:0007669"/>
    <property type="project" value="UniProtKB-KW"/>
</dbReference>
<dbReference type="Pfam" id="PF08242">
    <property type="entry name" value="Methyltransf_12"/>
    <property type="match status" value="1"/>
</dbReference>
<dbReference type="SUPFAM" id="SSF52151">
    <property type="entry name" value="FabD/lysophospholipase-like"/>
    <property type="match status" value="1"/>
</dbReference>
<dbReference type="Pfam" id="PF21089">
    <property type="entry name" value="PKS_DH_N"/>
    <property type="match status" value="1"/>
</dbReference>
<dbReference type="InterPro" id="IPR013968">
    <property type="entry name" value="PKS_KR"/>
</dbReference>
<dbReference type="Pfam" id="PF00501">
    <property type="entry name" value="AMP-binding"/>
    <property type="match status" value="1"/>
</dbReference>
<keyword evidence="6" id="KW-0677">Repeat</keyword>
<dbReference type="InterPro" id="IPR050091">
    <property type="entry name" value="PKS_NRPS_Biosynth_Enz"/>
</dbReference>
<dbReference type="SUPFAM" id="SSF55048">
    <property type="entry name" value="Probable ACP-binding domain of malonyl-CoA ACP transacylase"/>
    <property type="match status" value="1"/>
</dbReference>
<dbReference type="SUPFAM" id="SSF51735">
    <property type="entry name" value="NAD(P)-binding Rossmann-fold domains"/>
    <property type="match status" value="2"/>
</dbReference>
<dbReference type="InterPro" id="IPR045851">
    <property type="entry name" value="AMP-bd_C_sf"/>
</dbReference>
<dbReference type="InterPro" id="IPR001242">
    <property type="entry name" value="Condensation_dom"/>
</dbReference>
<feature type="active site" description="Proton acceptor; for dehydratase activity" evidence="9">
    <location>
        <position position="976"/>
    </location>
</feature>
<accession>A0A8H3G278</accession>
<feature type="region of interest" description="C-terminal hotdog fold" evidence="9">
    <location>
        <begin position="1095"/>
        <end position="1248"/>
    </location>
</feature>
<evidence type="ECO:0000256" key="3">
    <source>
        <dbReference type="ARBA" id="ARBA00022598"/>
    </source>
</evidence>
<dbReference type="GO" id="GO:0031177">
    <property type="term" value="F:phosphopantetheine binding"/>
    <property type="evidence" value="ECO:0007669"/>
    <property type="project" value="InterPro"/>
</dbReference>
<evidence type="ECO:0000256" key="6">
    <source>
        <dbReference type="ARBA" id="ARBA00022737"/>
    </source>
</evidence>
<dbReference type="InterPro" id="IPR014043">
    <property type="entry name" value="Acyl_transferase_dom"/>
</dbReference>
<dbReference type="InterPro" id="IPR023213">
    <property type="entry name" value="CAT-like_dom_sf"/>
</dbReference>
<feature type="compositionally biased region" description="Low complexity" evidence="10">
    <location>
        <begin position="2528"/>
        <end position="2545"/>
    </location>
</feature>
<dbReference type="InterPro" id="IPR042099">
    <property type="entry name" value="ANL_N_sf"/>
</dbReference>
<dbReference type="SMART" id="SM00825">
    <property type="entry name" value="PKS_KS"/>
    <property type="match status" value="1"/>
</dbReference>
<dbReference type="InterPro" id="IPR020845">
    <property type="entry name" value="AMP-binding_CS"/>
</dbReference>
<dbReference type="SMART" id="SM00822">
    <property type="entry name" value="PKS_KR"/>
    <property type="match status" value="1"/>
</dbReference>
<evidence type="ECO:0000259" key="11">
    <source>
        <dbReference type="PROSITE" id="PS50075"/>
    </source>
</evidence>
<dbReference type="GO" id="GO:0004315">
    <property type="term" value="F:3-oxoacyl-[acyl-carrier-protein] synthase activity"/>
    <property type="evidence" value="ECO:0007669"/>
    <property type="project" value="InterPro"/>
</dbReference>
<evidence type="ECO:0000256" key="7">
    <source>
        <dbReference type="ARBA" id="ARBA00023268"/>
    </source>
</evidence>
<dbReference type="Gene3D" id="3.30.300.30">
    <property type="match status" value="1"/>
</dbReference>
<dbReference type="Pfam" id="PF00668">
    <property type="entry name" value="Condensation"/>
    <property type="match status" value="1"/>
</dbReference>
<evidence type="ECO:0008006" key="16">
    <source>
        <dbReference type="Google" id="ProtNLM"/>
    </source>
</evidence>
<evidence type="ECO:0000259" key="13">
    <source>
        <dbReference type="PROSITE" id="PS52019"/>
    </source>
</evidence>
<dbReference type="InterPro" id="IPR013217">
    <property type="entry name" value="Methyltransf_12"/>
</dbReference>
<dbReference type="Gene3D" id="3.40.366.10">
    <property type="entry name" value="Malonyl-Coenzyme A Acyl Carrier Protein, domain 2"/>
    <property type="match status" value="1"/>
</dbReference>
<feature type="region of interest" description="Disordered" evidence="10">
    <location>
        <begin position="2516"/>
        <end position="2563"/>
    </location>
</feature>
<dbReference type="PANTHER" id="PTHR43775:SF20">
    <property type="entry name" value="HYBRID PKS-NRPS SYNTHETASE APDA"/>
    <property type="match status" value="1"/>
</dbReference>
<dbReference type="InterPro" id="IPR016036">
    <property type="entry name" value="Malonyl_transacylase_ACP-bd"/>
</dbReference>
<dbReference type="InterPro" id="IPR010071">
    <property type="entry name" value="AA_adenyl_dom"/>
</dbReference>
<dbReference type="PANTHER" id="PTHR43775">
    <property type="entry name" value="FATTY ACID SYNTHASE"/>
    <property type="match status" value="1"/>
</dbReference>
<dbReference type="Gene3D" id="1.10.1200.10">
    <property type="entry name" value="ACP-like"/>
    <property type="match status" value="1"/>
</dbReference>
<feature type="active site" description="Proton donor; for dehydratase activity" evidence="9">
    <location>
        <position position="1155"/>
    </location>
</feature>
<dbReference type="NCBIfam" id="TIGR01733">
    <property type="entry name" value="AA-adenyl-dom"/>
    <property type="match status" value="1"/>
</dbReference>
<dbReference type="InterPro" id="IPR014030">
    <property type="entry name" value="Ketoacyl_synth_N"/>
</dbReference>
<dbReference type="CDD" id="cd00833">
    <property type="entry name" value="PKS"/>
    <property type="match status" value="1"/>
</dbReference>
<comment type="similarity">
    <text evidence="8">In the C-terminal section; belongs to the NRP synthetase family.</text>
</comment>
<evidence type="ECO:0000256" key="10">
    <source>
        <dbReference type="SAM" id="MobiDB-lite"/>
    </source>
</evidence>
<protein>
    <recommendedName>
        <fullName evidence="16">Polyketide synthase</fullName>
    </recommendedName>
</protein>
<dbReference type="InterPro" id="IPR016039">
    <property type="entry name" value="Thiolase-like"/>
</dbReference>
<dbReference type="Gene3D" id="3.40.47.10">
    <property type="match status" value="1"/>
</dbReference>
<dbReference type="InterPro" id="IPR000873">
    <property type="entry name" value="AMP-dep_synth/lig_dom"/>
</dbReference>
<dbReference type="CDD" id="cd02440">
    <property type="entry name" value="AdoMet_MTases"/>
    <property type="match status" value="1"/>
</dbReference>
<dbReference type="InterPro" id="IPR036736">
    <property type="entry name" value="ACP-like_sf"/>
</dbReference>
<dbReference type="SUPFAM" id="SSF53335">
    <property type="entry name" value="S-adenosyl-L-methionine-dependent methyltransferases"/>
    <property type="match status" value="1"/>
</dbReference>
<dbReference type="PROSITE" id="PS00606">
    <property type="entry name" value="KS3_1"/>
    <property type="match status" value="1"/>
</dbReference>
<keyword evidence="7" id="KW-0511">Multifunctional enzyme</keyword>
<dbReference type="PROSITE" id="PS00455">
    <property type="entry name" value="AMP_BINDING"/>
    <property type="match status" value="1"/>
</dbReference>
<dbReference type="CDD" id="cd19532">
    <property type="entry name" value="C_PKS-NRPS"/>
    <property type="match status" value="1"/>
</dbReference>
<dbReference type="Pfam" id="PF16197">
    <property type="entry name" value="KAsynt_C_assoc"/>
    <property type="match status" value="1"/>
</dbReference>
<dbReference type="EMBL" id="CAJPDS010000081">
    <property type="protein sequence ID" value="CAF9935239.1"/>
    <property type="molecule type" value="Genomic_DNA"/>
</dbReference>
<dbReference type="PROSITE" id="PS00012">
    <property type="entry name" value="PHOSPHOPANTETHEINE"/>
    <property type="match status" value="2"/>
</dbReference>
<dbReference type="InterPro" id="IPR020807">
    <property type="entry name" value="PKS_DH"/>
</dbReference>
<dbReference type="Proteomes" id="UP000664521">
    <property type="component" value="Unassembled WGS sequence"/>
</dbReference>
<dbReference type="PROSITE" id="PS52004">
    <property type="entry name" value="KS3_2"/>
    <property type="match status" value="1"/>
</dbReference>
<evidence type="ECO:0000256" key="8">
    <source>
        <dbReference type="ARBA" id="ARBA00029443"/>
    </source>
</evidence>
<sequence length="3991" mass="441545">MSRQTQEPIAIIGSGCRFPGEASSPSKLWDLLHEPRDLLREIPADRFSAKGFYHRNGLHHGNSNVQHGYFLSEDFRHFDAKFFGIKGVEANAIDPQQRILLETVYEGVEAAGLRVDSLRGSNTAVYVGLMCGDYEALLLRDLDTIPTYHATGIARSVMANRVSYFFDWHGPSMTIDTACSSSLVAVHQAVQSLRSGESRMAIAAGSNLILGPENFIAESKLKMLSPTGRSRMWDRNADGYARGEGVASVVLKTLSTALADGDHIECLVRETGVNQDGRTRGITMPSATAQTSLIRDTYAKAGLDLRKQNDRCQYFEAHGTGTPTGDPLEAEAVATAFFPDRDLKRASDEDPLFVGSIKTVIGHTEGTAGLAALLKASLALQNGVLPPNMLFDQLNPAIKPFYDNLCVVRKPRPWPCLAAGNPRRASVNSFGFGGTNAHAILESYEPPNVSQGEENLNTMLVPFAFSANTESSLVAQLKATSAYLSAKPSVDIQDLNYTLNHRRTVLPIKVAFPAQSPGDLLSKIRRALDPDADNNDREIGIKPTDIETPSILGIFTGQGAQYARMGAEILLGSSSARRCIEALEESLNLLPESDRPQWSLKRELLADSSSSRVQEAAISQPLCTALQILLVDMVHQAGIKFKAVVGHSSGEIAAAYAAGFIAAQDAIRIAYYRGLHSNLASGQDGVKGAMMAVATSMEDAQEICELPEFDGRITIAAVNSAASVTLSGDEDAITEAKIIFSDEKKKATILKVDKAYHSLHMRKCSSAYMKSMEQCVMQLDYPRDSECVWYSSVNNKSFRTTFAELSGQYWVDNLVHPVMFKQALTNALEQTPSLSAIIEIGSHPALKGPALQTIQDVLQTTVPYTGLLQRGVNSCDAFAEGVGYLWQRLGERTIDLTAFNRSTADATPRKLITDLPTYQWDHNQLYWQESRVSHALRTREGPVNELLGSRCPDGTAVQKSWKNLLHMKEVPWIRGHALQGQTVFPAAGYVATAIEASKSLPGFVSATLLEISSFVIHQPLIFNNEESAVETLFSFFGISAEKDGVTSASFTYHSASAKDSDSDSMALMASGQVRLMTGTSETGALPERSPPEPNMIDVEADHFYDSLDDLGYGYTGDFRALSGLQRKSGRATGVIKNPKAGRVADSLTVHPAMLDAAIQSVILAYCYPNDGQLWSLHLPTSIEQIRIDLQLCARTSGQDIQLPFDSTLSQNPRSGIYGDVTLYTLHSQQAFLQVEGMRAVPFTGATSDDDRTVFSKLEWGLATPDGETIVGSERASPEEYDLAYTLERVAFFYLRSLDQAVAKSHKAREHGPYVGLFNYANHVNSWVCSGAHPYAKAEWTNDSQDLIFSISNRFPHSPDLQMMHIVGREMPRVIHGETTILEHLLPNNLLDNYYSNALGFPQFTEWLSRMVAQLSHRYPRMKILEVGAGTGGATKGVLKHIDHWYTSYTFTDISNGFFESAQETFKDHSGRMTFKILDLEKDISAQGFEEGAYDLVIASFVLHATARLEHTMANARRLLKPGGYIVMAEVTNNDQIRGGFIFGALPGWWLGIDDGRVLSPCVSPSQWDAILRKTGFSGVDTITTDDDKFPYPGSVMLSQAIDPQISLLRRPLSAPWSQKPEQSQLGRLLIIGGRSLATTVLVEELSEILARFFPKIDCVGSISEVSTQDLISQTTVLCLAELDEPIFKNLTAAEFEGFKYVLSQGRIILWITQGRRAEVPESNMTYGFVRSQLWEVPDLRIQFIDFESASARSGYLIAENLIRFSHLVAWEKSNQLEKVLWSVEPEQVFEQGRLILPRLHHWEEANERLNSSKRRIARRVIPREEKIGVENHHGSPIIARVDPETMSLQKKDCIDIQVDYSLSVRTRTILGNFFIVLGTAEDSKSPKLALADTQAIANRIPRIRVMDITERIRDIPQFMLLVDAYLTAKFLLSKVSRGETLMVHEPDILLSRILQSSAVEMGIFVFLTSSNRKGDSSCKYIHPCTTQNDIAKALPSSVALFVDLSGQSQANVGARIAASLASSCDVECWNEEIRRDHRSITTAQSEAVQTHLNSAYVTAMKDTLDQNFRPDVALVSIDDLQNSQLTHRPARVIDWAKIPSVEVDVQPIDQTIRFSKDKTYWLVGLTGSLGLSLCDWMVRQGAKHIVLSSRNPKIDQRWTDSLAVAGVNVKVFASDITDREAVQKLFREICSTMPTIGGVAQGAMLLHDTPTRDMSFQDLERVLKPKVDGSRYLNELFQENNLDFFVFFSSMTGIVGNMGQANYTAANAFMCALANQRRSKGLAASVINIGVIIGAGYVTREVSHADQKNLRKGGYMWMSERDFHQIFAEAVLNGSPDSGEAPEISTGLRRMSPNEPYKPIWYDNPVFSKCILQQDVIDTQENQNSSGPPIRTRLQAATNESQVASILEDCFTTQLEILLGGSPGEARSQQIMLESRTDELGIDSLIAVEIRSWFLNNLGVNVPVLKILGGAAVKELTQFALLELPRELVPNIVAKGQGDLDTAHPEPRAMLDIAAPDAEKQDNSSGVSAIDPSSDSESSNGRNDSTPASPASEMDPEYSPTDTVRSLIEKELPISSTQSMFWFVTAYLQDKTTLNHFGCSRVVGELRTHDLQRAVDVVAQRHEALRTCFFTNEKHQQVQGILETSPLHLVHKWIKDDAELHQECSKLKRHVYDLTTGETMKIVLLLRSTNEHYLLIGCHHINIDGISHQVLMSDLQKAYDHQPFNDYILQYPEYSRLQAAENLSGKWKSELKYWEEELRNFDSVLPILSLSSVKSRRELQEYQIHKVDIRLDSGTASRIRDVCRRYKATPFHFYLSVFKALLFRYCNTVDLCIGMADGNRPESSMLDSIGPFVNLIPLRFRREPSQTFQRGLEEARTKAYRALSNSVVPFETLLNEFRVARSPAYSPLFQAFIDYRQGAREKMSFGECQLELIEFTAGRTAYDLSLDIIDDPAGQPLLTLMAQTSIYSMHDAEILTRAYANLIETFSREPDIQVDHAPLYKPADTMQALDFGRGTLRESGWPETLPHRMEEIFANFGDRIALKDVTGDDVTYRELSYRSDAIAAELLDHNITESSIVAVFQEPSADWIYSLLAIIKIGATYLPLDPGTPLLRLAVMATDARVRTILVNDTTQSQLEPLNLQDTTAINVSRLASSRTGHVPVLAKSSLPIAVLYTSGSTGAPKGIVLKHESFLNEVEISAELYGLGFGDTTLQQSALGFDMSLLQIFLALALGGTLCLLPRSVRGDPMAISELIYRENVSFTCATPSEYINWVNYGSRSSLERSAWRTALSGGEPVSPSLLQLFRSLEKAEIKLFNGYGPTETTCCSTKLQIDYNQLESSNGSIAIGKPSPNESIYILDERLQPVPVGVPGEIVIGGVGVAIGYLNDEQLASEKFVPDRFANTEWLRHGWTTMYRSGDRGRWRDHGTLSLEGRLEGDTQIKLRGLRIELREVEEALIQTSHGALTAAIVSARSDDSEGPKFLVAHVVFRSDLPHSERHSLLKTISPNLPLPQYMHPTITVELNSLPVNSSGKVDRRTVAALPITAELKVESDTATATSFMSRMKEVWKATIPAAAFDHHHIEAASDFFHVGGNSMLLVKLRSLIEQVFGVPIPLPQLFATPTLAQMAERVEAKSETIGGSQIDWSTETEPNLEWDNFEPSPWGPKAAFPARVVVLTGATGFLGPYLLSELVENPQVERVHCLAVRSEQSRQSLREYRKTIVHEGDLTLPLLGLSQDAAGEIFREADVVIHNGADVSHLKTYQTLRLANLDSTKELFRLSLARKIPTHYVSTAGVAMFTPRETFKEISVSFTLPPRDGSDGYTASKWASERFLERASQHFNLPVWIHRPSSITRSSSFLGEDATDMELLQNLLKYSRLMHATPVSEKLQGALDLVTAEHVAEGIVGCAIQEHSPSSGVATVSYVHQTGDFCLPISGLKAFLETETKTSFQTLSLDEWADKATSLGLHVAVAAAFKNVENLKSPMVFPSFVKGK</sequence>
<dbReference type="Pfam" id="PF08659">
    <property type="entry name" value="KR"/>
    <property type="match status" value="1"/>
</dbReference>
<dbReference type="PROSITE" id="PS50075">
    <property type="entry name" value="CARRIER"/>
    <property type="match status" value="2"/>
</dbReference>
<keyword evidence="1" id="KW-0596">Phosphopantetheine</keyword>
<evidence type="ECO:0000256" key="2">
    <source>
        <dbReference type="ARBA" id="ARBA00022553"/>
    </source>
</evidence>
<dbReference type="InterPro" id="IPR009081">
    <property type="entry name" value="PP-bd_ACP"/>
</dbReference>
<dbReference type="InterPro" id="IPR001227">
    <property type="entry name" value="Ac_transferase_dom_sf"/>
</dbReference>
<keyword evidence="4" id="KW-0489">Methyltransferase</keyword>
<keyword evidence="5" id="KW-0808">Transferase</keyword>
<dbReference type="SUPFAM" id="SSF52777">
    <property type="entry name" value="CoA-dependent acyltransferases"/>
    <property type="match status" value="2"/>
</dbReference>
<proteinExistence type="inferred from homology"/>
<dbReference type="GO" id="GO:0008168">
    <property type="term" value="F:methyltransferase activity"/>
    <property type="evidence" value="ECO:0007669"/>
    <property type="project" value="UniProtKB-KW"/>
</dbReference>
<dbReference type="GO" id="GO:0004312">
    <property type="term" value="F:fatty acid synthase activity"/>
    <property type="evidence" value="ECO:0007669"/>
    <property type="project" value="TreeGrafter"/>
</dbReference>
<dbReference type="InterPro" id="IPR049551">
    <property type="entry name" value="PKS_DH_C"/>
</dbReference>
<evidence type="ECO:0000256" key="5">
    <source>
        <dbReference type="ARBA" id="ARBA00022679"/>
    </source>
</evidence>
<feature type="domain" description="PKS/mFAS DH" evidence="13">
    <location>
        <begin position="944"/>
        <end position="1248"/>
    </location>
</feature>
<dbReference type="Pfam" id="PF02801">
    <property type="entry name" value="Ketoacyl-synt_C"/>
    <property type="match status" value="1"/>
</dbReference>
<organism evidence="14 15">
    <name type="scientific">Heterodermia speciosa</name>
    <dbReference type="NCBI Taxonomy" id="116794"/>
    <lineage>
        <taxon>Eukaryota</taxon>
        <taxon>Fungi</taxon>
        <taxon>Dikarya</taxon>
        <taxon>Ascomycota</taxon>
        <taxon>Pezizomycotina</taxon>
        <taxon>Lecanoromycetes</taxon>
        <taxon>OSLEUM clade</taxon>
        <taxon>Lecanoromycetidae</taxon>
        <taxon>Caliciales</taxon>
        <taxon>Physciaceae</taxon>
        <taxon>Heterodermia</taxon>
    </lineage>
</organism>
<dbReference type="InterPro" id="IPR020806">
    <property type="entry name" value="PKS_PP-bd"/>
</dbReference>
<dbReference type="InterPro" id="IPR020841">
    <property type="entry name" value="PKS_Beta-ketoAc_synthase_dom"/>
</dbReference>
<evidence type="ECO:0000256" key="1">
    <source>
        <dbReference type="ARBA" id="ARBA00022450"/>
    </source>
</evidence>
<dbReference type="Pfam" id="PF00109">
    <property type="entry name" value="ketoacyl-synt"/>
    <property type="match status" value="1"/>
</dbReference>
<dbReference type="Pfam" id="PF00698">
    <property type="entry name" value="Acyl_transf_1"/>
    <property type="match status" value="1"/>
</dbReference>
<dbReference type="SMART" id="SM00826">
    <property type="entry name" value="PKS_DH"/>
    <property type="match status" value="1"/>
</dbReference>
<gene>
    <name evidence="14" type="ORF">HETSPECPRED_009709</name>
</gene>
<dbReference type="Gene3D" id="3.40.50.150">
    <property type="entry name" value="Vaccinia Virus protein VP39"/>
    <property type="match status" value="1"/>
</dbReference>
<name>A0A8H3G278_9LECA</name>
<evidence type="ECO:0000256" key="4">
    <source>
        <dbReference type="ARBA" id="ARBA00022603"/>
    </source>
</evidence>
<dbReference type="Gene3D" id="3.30.559.30">
    <property type="entry name" value="Nonribosomal peptide synthetase, condensation domain"/>
    <property type="match status" value="1"/>
</dbReference>
<dbReference type="InterPro" id="IPR049552">
    <property type="entry name" value="PKS_DH_N"/>
</dbReference>
<dbReference type="InterPro" id="IPR013120">
    <property type="entry name" value="FAR_NAD-bd"/>
</dbReference>
<dbReference type="InterPro" id="IPR032821">
    <property type="entry name" value="PKS_assoc"/>
</dbReference>
<dbReference type="InterPro" id="IPR016035">
    <property type="entry name" value="Acyl_Trfase/lysoPLipase"/>
</dbReference>
<dbReference type="InterPro" id="IPR018201">
    <property type="entry name" value="Ketoacyl_synth_AS"/>
</dbReference>
<keyword evidence="2" id="KW-0597">Phosphoprotein</keyword>
<dbReference type="SUPFAM" id="SSF47336">
    <property type="entry name" value="ACP-like"/>
    <property type="match status" value="1"/>
</dbReference>
<comment type="caution">
    <text evidence="14">The sequence shown here is derived from an EMBL/GenBank/DDBJ whole genome shotgun (WGS) entry which is preliminary data.</text>
</comment>
<dbReference type="Pfam" id="PF07993">
    <property type="entry name" value="NAD_binding_4"/>
    <property type="match status" value="1"/>
</dbReference>
<feature type="region of interest" description="N-terminal hotdog fold" evidence="9">
    <location>
        <begin position="944"/>
        <end position="1080"/>
    </location>
</feature>
<dbReference type="Gene3D" id="3.10.129.110">
    <property type="entry name" value="Polyketide synthase dehydratase"/>
    <property type="match status" value="1"/>
</dbReference>
<keyword evidence="15" id="KW-1185">Reference proteome</keyword>
<dbReference type="GO" id="GO:0016874">
    <property type="term" value="F:ligase activity"/>
    <property type="evidence" value="ECO:0007669"/>
    <property type="project" value="UniProtKB-KW"/>
</dbReference>
<keyword evidence="3" id="KW-0436">Ligase</keyword>
<evidence type="ECO:0000256" key="9">
    <source>
        <dbReference type="PROSITE-ProRule" id="PRU01363"/>
    </source>
</evidence>
<dbReference type="Pfam" id="PF14765">
    <property type="entry name" value="PS-DH"/>
    <property type="match status" value="1"/>
</dbReference>